<dbReference type="PANTHER" id="PTHR19432">
    <property type="entry name" value="SUGAR TRANSPORTER"/>
    <property type="match status" value="1"/>
</dbReference>
<feature type="transmembrane region" description="Helical" evidence="7">
    <location>
        <begin position="80"/>
        <end position="97"/>
    </location>
</feature>
<evidence type="ECO:0000256" key="4">
    <source>
        <dbReference type="ARBA" id="ARBA00022989"/>
    </source>
</evidence>
<keyword evidence="3 7" id="KW-0812">Transmembrane</keyword>
<feature type="transmembrane region" description="Helical" evidence="7">
    <location>
        <begin position="452"/>
        <end position="473"/>
    </location>
</feature>
<feature type="transmembrane region" description="Helical" evidence="7">
    <location>
        <begin position="43"/>
        <end position="60"/>
    </location>
</feature>
<feature type="transmembrane region" description="Helical" evidence="7">
    <location>
        <begin position="195"/>
        <end position="214"/>
    </location>
</feature>
<feature type="transmembrane region" description="Helical" evidence="7">
    <location>
        <begin position="117"/>
        <end position="136"/>
    </location>
</feature>
<feature type="transmembrane region" description="Helical" evidence="7">
    <location>
        <begin position="276"/>
        <end position="298"/>
    </location>
</feature>
<comment type="caution">
    <text evidence="9">The sequence shown here is derived from an EMBL/GenBank/DDBJ whole genome shotgun (WGS) entry which is preliminary data.</text>
</comment>
<sequence length="492" mass="54178">MQRTLSITQLFLLNSVVCGLEFCASAAFTYIPPLLLKSGLEERQMSIVLGIGPLMGLFLVPVIGKSSDACHSRYGRRRPFILGLGFLLIFSLFFIAFTDNILNLFVVSDETGERLGIALLIIGAVLLDFTSQVCLTPCEALLSDALSQTGTSQERGFMIYSIMISVGGCVGYLVAAVNWTDSIWSTILGKQETAVFSLLIFLFSICLCCTLMTVQEVPDETNRVESFNNREYPKILNISIRSILKLFSEPIRAVIGLWKSVLPSSIVLRRLSLAHFFSWSALMAFNLFYTDFMGQAVYGGNPNAPEDSNERALYDEGIRMGSWGLLLHCITSAVYASFIEKITTKAGNKKTYLAGILSFIICMLVMLLFRNIVIVLLSAAFTGFAYATLTTVPYTLVNTYHSSKQIFFADVGGSTPRGIGADLATLDSAYFLSQVMLSLLMGNIVYMTGTVFAYLLCAVFLAILSGIFVMRLITIKGEMQNITHLIHSNEII</sequence>
<gene>
    <name evidence="9" type="ORF">DGYR_LOCUS9064</name>
</gene>
<dbReference type="SUPFAM" id="SSF103473">
    <property type="entry name" value="MFS general substrate transporter"/>
    <property type="match status" value="1"/>
</dbReference>
<evidence type="ECO:0000256" key="2">
    <source>
        <dbReference type="ARBA" id="ARBA00022448"/>
    </source>
</evidence>
<evidence type="ECO:0000256" key="7">
    <source>
        <dbReference type="SAM" id="Phobius"/>
    </source>
</evidence>
<dbReference type="PANTHER" id="PTHR19432:SF37">
    <property type="entry name" value="SOLUTE CARRIER FAMILY 45 MEMBER 3"/>
    <property type="match status" value="1"/>
</dbReference>
<proteinExistence type="inferred from homology"/>
<protein>
    <submittedName>
        <fullName evidence="9">Uncharacterized protein</fullName>
    </submittedName>
</protein>
<feature type="transmembrane region" description="Helical" evidence="7">
    <location>
        <begin position="318"/>
        <end position="339"/>
    </location>
</feature>
<dbReference type="InterPro" id="IPR011701">
    <property type="entry name" value="MFS"/>
</dbReference>
<dbReference type="InterPro" id="IPR036259">
    <property type="entry name" value="MFS_trans_sf"/>
</dbReference>
<dbReference type="Pfam" id="PF07690">
    <property type="entry name" value="MFS_1"/>
    <property type="match status" value="1"/>
</dbReference>
<keyword evidence="8" id="KW-0732">Signal</keyword>
<evidence type="ECO:0000256" key="8">
    <source>
        <dbReference type="SAM" id="SignalP"/>
    </source>
</evidence>
<feature type="chain" id="PRO_5029536074" evidence="8">
    <location>
        <begin position="20"/>
        <end position="492"/>
    </location>
</feature>
<feature type="transmembrane region" description="Helical" evidence="7">
    <location>
        <begin position="375"/>
        <end position="397"/>
    </location>
</feature>
<dbReference type="Proteomes" id="UP000549394">
    <property type="component" value="Unassembled WGS sequence"/>
</dbReference>
<feature type="transmembrane region" description="Helical" evidence="7">
    <location>
        <begin position="157"/>
        <end position="175"/>
    </location>
</feature>
<dbReference type="AlphaFoldDB" id="A0A7I8W2S2"/>
<comment type="similarity">
    <text evidence="6">Belongs to the glycoside-pentoside-hexuronide (GPH) cation symporter transporter (TC 2.A.2) family.</text>
</comment>
<dbReference type="GO" id="GO:0008506">
    <property type="term" value="F:sucrose:proton symporter activity"/>
    <property type="evidence" value="ECO:0007669"/>
    <property type="project" value="TreeGrafter"/>
</dbReference>
<dbReference type="FunFam" id="1.20.1250.20:FF:000193">
    <property type="entry name" value="Solute carrier family 45 member 3"/>
    <property type="match status" value="1"/>
</dbReference>
<feature type="transmembrane region" description="Helical" evidence="7">
    <location>
        <begin position="12"/>
        <end position="31"/>
    </location>
</feature>
<evidence type="ECO:0000313" key="9">
    <source>
        <dbReference type="EMBL" id="CAD5121067.1"/>
    </source>
</evidence>
<evidence type="ECO:0000256" key="5">
    <source>
        <dbReference type="ARBA" id="ARBA00023136"/>
    </source>
</evidence>
<evidence type="ECO:0000313" key="10">
    <source>
        <dbReference type="Proteomes" id="UP000549394"/>
    </source>
</evidence>
<dbReference type="Gene3D" id="1.20.1250.20">
    <property type="entry name" value="MFS general substrate transporter like domains"/>
    <property type="match status" value="1"/>
</dbReference>
<organism evidence="9 10">
    <name type="scientific">Dimorphilus gyrociliatus</name>
    <dbReference type="NCBI Taxonomy" id="2664684"/>
    <lineage>
        <taxon>Eukaryota</taxon>
        <taxon>Metazoa</taxon>
        <taxon>Spiralia</taxon>
        <taxon>Lophotrochozoa</taxon>
        <taxon>Annelida</taxon>
        <taxon>Polychaeta</taxon>
        <taxon>Polychaeta incertae sedis</taxon>
        <taxon>Dinophilidae</taxon>
        <taxon>Dimorphilus</taxon>
    </lineage>
</organism>
<dbReference type="EMBL" id="CAJFCJ010000013">
    <property type="protein sequence ID" value="CAD5121067.1"/>
    <property type="molecule type" value="Genomic_DNA"/>
</dbReference>
<evidence type="ECO:0000256" key="6">
    <source>
        <dbReference type="ARBA" id="ARBA00038193"/>
    </source>
</evidence>
<dbReference type="OrthoDB" id="28755at2759"/>
<keyword evidence="5 7" id="KW-0472">Membrane</keyword>
<feature type="signal peptide" evidence="8">
    <location>
        <begin position="1"/>
        <end position="19"/>
    </location>
</feature>
<dbReference type="CDD" id="cd17313">
    <property type="entry name" value="MFS_SLC45_SUC"/>
    <property type="match status" value="1"/>
</dbReference>
<comment type="subcellular location">
    <subcellularLocation>
        <location evidence="1">Membrane</location>
        <topology evidence="1">Multi-pass membrane protein</topology>
    </subcellularLocation>
</comment>
<reference evidence="9 10" key="1">
    <citation type="submission" date="2020-08" db="EMBL/GenBank/DDBJ databases">
        <authorList>
            <person name="Hejnol A."/>
        </authorList>
    </citation>
    <scope>NUCLEOTIDE SEQUENCE [LARGE SCALE GENOMIC DNA]</scope>
</reference>
<keyword evidence="2" id="KW-0813">Transport</keyword>
<accession>A0A7I8W2S2</accession>
<evidence type="ECO:0000256" key="1">
    <source>
        <dbReference type="ARBA" id="ARBA00004141"/>
    </source>
</evidence>
<dbReference type="GO" id="GO:0016020">
    <property type="term" value="C:membrane"/>
    <property type="evidence" value="ECO:0007669"/>
    <property type="project" value="UniProtKB-SubCell"/>
</dbReference>
<evidence type="ECO:0000256" key="3">
    <source>
        <dbReference type="ARBA" id="ARBA00022692"/>
    </source>
</evidence>
<feature type="transmembrane region" description="Helical" evidence="7">
    <location>
        <begin position="351"/>
        <end position="369"/>
    </location>
</feature>
<name>A0A7I8W2S2_9ANNE</name>
<keyword evidence="10" id="KW-1185">Reference proteome</keyword>
<keyword evidence="4 7" id="KW-1133">Transmembrane helix</keyword>